<gene>
    <name evidence="2" type="ORF">S03H2_34950</name>
</gene>
<dbReference type="Gene3D" id="1.10.10.10">
    <property type="entry name" value="Winged helix-like DNA-binding domain superfamily/Winged helix DNA-binding domain"/>
    <property type="match status" value="1"/>
</dbReference>
<protein>
    <recommendedName>
        <fullName evidence="1">ArnR1-like winged helix-turn-helix domain-containing protein</fullName>
    </recommendedName>
</protein>
<dbReference type="AlphaFoldDB" id="X1GNW5"/>
<sequence>MLRVGENGAGKTEIMYSANMSYSQIQKYLGFLLSQGFISKIEVGNPVVTYHVTEKGRDLLQNIDVIMEMLGFRMAMEPKVEQSEGFNRG</sequence>
<evidence type="ECO:0000259" key="1">
    <source>
        <dbReference type="Pfam" id="PF14947"/>
    </source>
</evidence>
<dbReference type="InterPro" id="IPR038723">
    <property type="entry name" value="ArnR1-like_HTH"/>
</dbReference>
<name>X1GNW5_9ZZZZ</name>
<comment type="caution">
    <text evidence="2">The sequence shown here is derived from an EMBL/GenBank/DDBJ whole genome shotgun (WGS) entry which is preliminary data.</text>
</comment>
<accession>X1GNW5</accession>
<feature type="non-terminal residue" evidence="2">
    <location>
        <position position="89"/>
    </location>
</feature>
<dbReference type="SUPFAM" id="SSF46785">
    <property type="entry name" value="Winged helix' DNA-binding domain"/>
    <property type="match status" value="1"/>
</dbReference>
<organism evidence="2">
    <name type="scientific">marine sediment metagenome</name>
    <dbReference type="NCBI Taxonomy" id="412755"/>
    <lineage>
        <taxon>unclassified sequences</taxon>
        <taxon>metagenomes</taxon>
        <taxon>ecological metagenomes</taxon>
    </lineage>
</organism>
<proteinExistence type="predicted"/>
<dbReference type="InterPro" id="IPR036390">
    <property type="entry name" value="WH_DNA-bd_sf"/>
</dbReference>
<evidence type="ECO:0000313" key="2">
    <source>
        <dbReference type="EMBL" id="GAH59571.1"/>
    </source>
</evidence>
<dbReference type="InterPro" id="IPR036388">
    <property type="entry name" value="WH-like_DNA-bd_sf"/>
</dbReference>
<dbReference type="Pfam" id="PF14947">
    <property type="entry name" value="HTH_45"/>
    <property type="match status" value="1"/>
</dbReference>
<reference evidence="2" key="1">
    <citation type="journal article" date="2014" name="Front. Microbiol.">
        <title>High frequency of phylogenetically diverse reductive dehalogenase-homologous genes in deep subseafloor sedimentary metagenomes.</title>
        <authorList>
            <person name="Kawai M."/>
            <person name="Futagami T."/>
            <person name="Toyoda A."/>
            <person name="Takaki Y."/>
            <person name="Nishi S."/>
            <person name="Hori S."/>
            <person name="Arai W."/>
            <person name="Tsubouchi T."/>
            <person name="Morono Y."/>
            <person name="Uchiyama I."/>
            <person name="Ito T."/>
            <person name="Fujiyama A."/>
            <person name="Inagaki F."/>
            <person name="Takami H."/>
        </authorList>
    </citation>
    <scope>NUCLEOTIDE SEQUENCE</scope>
    <source>
        <strain evidence="2">Expedition CK06-06</strain>
    </source>
</reference>
<feature type="domain" description="ArnR1-like winged helix-turn-helix" evidence="1">
    <location>
        <begin position="3"/>
        <end position="69"/>
    </location>
</feature>
<dbReference type="EMBL" id="BARU01021349">
    <property type="protein sequence ID" value="GAH59571.1"/>
    <property type="molecule type" value="Genomic_DNA"/>
</dbReference>